<keyword evidence="6" id="KW-0547">Nucleotide-binding</keyword>
<dbReference type="PANTHER" id="PTHR44936:SF10">
    <property type="entry name" value="SENSOR PROTEIN RSTB"/>
    <property type="match status" value="1"/>
</dbReference>
<dbReference type="AlphaFoldDB" id="A0A8J3CQX5"/>
<keyword evidence="4" id="KW-0597">Phosphoprotein</keyword>
<dbReference type="Pfam" id="PF02518">
    <property type="entry name" value="HATPase_c"/>
    <property type="match status" value="1"/>
</dbReference>
<evidence type="ECO:0000256" key="4">
    <source>
        <dbReference type="ARBA" id="ARBA00022553"/>
    </source>
</evidence>
<keyword evidence="9" id="KW-1133">Transmembrane helix</keyword>
<comment type="caution">
    <text evidence="12">The sequence shown here is derived from an EMBL/GenBank/DDBJ whole genome shotgun (WGS) entry which is preliminary data.</text>
</comment>
<gene>
    <name evidence="12" type="ORF">GCM10009069_09820</name>
</gene>
<keyword evidence="9" id="KW-0812">Transmembrane</keyword>
<dbReference type="InterPro" id="IPR005467">
    <property type="entry name" value="His_kinase_dom"/>
</dbReference>
<dbReference type="PROSITE" id="PS50109">
    <property type="entry name" value="HIS_KIN"/>
    <property type="match status" value="1"/>
</dbReference>
<sequence length="469" mass="51752">MRRFFSRSLSARLLLLTVGFVLAAETLLFLPSIAFFRQEGLEMRARSASLVAEALMSNQVGGDPSREASAMLARQFMMQTDADFLAAFQDGQTLLILGEPPQANIIAVVDLRNTRRFPDFIATTMDFFANGDGYLRIIAPSPIDGQDRLELLVPCAAIGAELRAYAGRILLLSLLIAIFVGILIYLAMLRLIVRPVRELANDMTAFREAPELRRQLSPVLDRGDEIGQLQREFHEMKQSLRSSFRQRERLASLGLSVTKINHDLRNVLSTALLMADRLSMNADPALSEMGERLARTVERGVGLTEEVLEYSSAREPEPVLETVQLGRIVADVQMDMRTAFPRVWVANQIGHDVRITADPEQLQRILSNLLRNAAQAMDGQDKPKIEVAADIVADTVIVQIGDNGPGLPDYVEDRLFLPFTRGNSDSSTGLGLSISKELAEKMGGSLELLDTGPDGTTFILGLPRAYIQA</sequence>
<evidence type="ECO:0000256" key="2">
    <source>
        <dbReference type="ARBA" id="ARBA00004370"/>
    </source>
</evidence>
<dbReference type="PROSITE" id="PS50885">
    <property type="entry name" value="HAMP"/>
    <property type="match status" value="1"/>
</dbReference>
<evidence type="ECO:0000256" key="6">
    <source>
        <dbReference type="ARBA" id="ARBA00022741"/>
    </source>
</evidence>
<dbReference type="EC" id="2.7.13.3" evidence="3"/>
<feature type="domain" description="HAMP" evidence="11">
    <location>
        <begin position="190"/>
        <end position="245"/>
    </location>
</feature>
<dbReference type="SMART" id="SM00387">
    <property type="entry name" value="HATPase_c"/>
    <property type="match status" value="1"/>
</dbReference>
<evidence type="ECO:0000256" key="9">
    <source>
        <dbReference type="SAM" id="Phobius"/>
    </source>
</evidence>
<reference evidence="12" key="2">
    <citation type="submission" date="2020-09" db="EMBL/GenBank/DDBJ databases">
        <authorList>
            <person name="Sun Q."/>
            <person name="Kim S."/>
        </authorList>
    </citation>
    <scope>NUCLEOTIDE SEQUENCE</scope>
    <source>
        <strain evidence="12">KCTC 32513</strain>
    </source>
</reference>
<dbReference type="GO" id="GO:0005524">
    <property type="term" value="F:ATP binding"/>
    <property type="evidence" value="ECO:0007669"/>
    <property type="project" value="UniProtKB-KW"/>
</dbReference>
<comment type="catalytic activity">
    <reaction evidence="1">
        <text>ATP + protein L-histidine = ADP + protein N-phospho-L-histidine.</text>
        <dbReference type="EC" id="2.7.13.3"/>
    </reaction>
</comment>
<dbReference type="Gene3D" id="1.10.8.500">
    <property type="entry name" value="HAMP domain in histidine kinase"/>
    <property type="match status" value="1"/>
</dbReference>
<dbReference type="InterPro" id="IPR036097">
    <property type="entry name" value="HisK_dim/P_sf"/>
</dbReference>
<protein>
    <recommendedName>
        <fullName evidence="3">histidine kinase</fullName>
        <ecNumber evidence="3">2.7.13.3</ecNumber>
    </recommendedName>
</protein>
<dbReference type="GO" id="GO:0000155">
    <property type="term" value="F:phosphorelay sensor kinase activity"/>
    <property type="evidence" value="ECO:0007669"/>
    <property type="project" value="InterPro"/>
</dbReference>
<keyword evidence="8" id="KW-0067">ATP-binding</keyword>
<dbReference type="EMBL" id="BMZH01000003">
    <property type="protein sequence ID" value="GHA88827.1"/>
    <property type="molecule type" value="Genomic_DNA"/>
</dbReference>
<evidence type="ECO:0000256" key="8">
    <source>
        <dbReference type="ARBA" id="ARBA00022840"/>
    </source>
</evidence>
<evidence type="ECO:0000256" key="5">
    <source>
        <dbReference type="ARBA" id="ARBA00022679"/>
    </source>
</evidence>
<keyword evidence="7" id="KW-0418">Kinase</keyword>
<dbReference type="InterPro" id="IPR050980">
    <property type="entry name" value="2C_sensor_his_kinase"/>
</dbReference>
<keyword evidence="5" id="KW-0808">Transferase</keyword>
<keyword evidence="9" id="KW-0472">Membrane</keyword>
<dbReference type="InterPro" id="IPR003660">
    <property type="entry name" value="HAMP_dom"/>
</dbReference>
<dbReference type="SMART" id="SM00304">
    <property type="entry name" value="HAMP"/>
    <property type="match status" value="1"/>
</dbReference>
<comment type="subcellular location">
    <subcellularLocation>
        <location evidence="2">Membrane</location>
    </subcellularLocation>
</comment>
<reference evidence="12" key="1">
    <citation type="journal article" date="2014" name="Int. J. Syst. Evol. Microbiol.">
        <title>Complete genome sequence of Corynebacterium casei LMG S-19264T (=DSM 44701T), isolated from a smear-ripened cheese.</title>
        <authorList>
            <consortium name="US DOE Joint Genome Institute (JGI-PGF)"/>
            <person name="Walter F."/>
            <person name="Albersmeier A."/>
            <person name="Kalinowski J."/>
            <person name="Ruckert C."/>
        </authorList>
    </citation>
    <scope>NUCLEOTIDE SEQUENCE</scope>
    <source>
        <strain evidence="12">KCTC 32513</strain>
    </source>
</reference>
<organism evidence="12 13">
    <name type="scientific">Algimonas arctica</name>
    <dbReference type="NCBI Taxonomy" id="1479486"/>
    <lineage>
        <taxon>Bacteria</taxon>
        <taxon>Pseudomonadati</taxon>
        <taxon>Pseudomonadota</taxon>
        <taxon>Alphaproteobacteria</taxon>
        <taxon>Maricaulales</taxon>
        <taxon>Robiginitomaculaceae</taxon>
        <taxon>Algimonas</taxon>
    </lineage>
</organism>
<dbReference type="RefSeq" id="WP_189496027.1">
    <property type="nucleotide sequence ID" value="NZ_BMZH01000003.1"/>
</dbReference>
<keyword evidence="13" id="KW-1185">Reference proteome</keyword>
<evidence type="ECO:0000256" key="3">
    <source>
        <dbReference type="ARBA" id="ARBA00012438"/>
    </source>
</evidence>
<dbReference type="InterPro" id="IPR003594">
    <property type="entry name" value="HATPase_dom"/>
</dbReference>
<feature type="transmembrane region" description="Helical" evidence="9">
    <location>
        <begin position="169"/>
        <end position="193"/>
    </location>
</feature>
<dbReference type="Gene3D" id="1.10.287.130">
    <property type="match status" value="1"/>
</dbReference>
<evidence type="ECO:0000313" key="13">
    <source>
        <dbReference type="Proteomes" id="UP000634004"/>
    </source>
</evidence>
<dbReference type="Pfam" id="PF00672">
    <property type="entry name" value="HAMP"/>
    <property type="match status" value="1"/>
</dbReference>
<evidence type="ECO:0000256" key="1">
    <source>
        <dbReference type="ARBA" id="ARBA00000085"/>
    </source>
</evidence>
<dbReference type="PRINTS" id="PR00344">
    <property type="entry name" value="BCTRLSENSOR"/>
</dbReference>
<proteinExistence type="predicted"/>
<dbReference type="InterPro" id="IPR004358">
    <property type="entry name" value="Sig_transdc_His_kin-like_C"/>
</dbReference>
<dbReference type="SUPFAM" id="SSF55874">
    <property type="entry name" value="ATPase domain of HSP90 chaperone/DNA topoisomerase II/histidine kinase"/>
    <property type="match status" value="1"/>
</dbReference>
<dbReference type="Gene3D" id="3.30.565.10">
    <property type="entry name" value="Histidine kinase-like ATPase, C-terminal domain"/>
    <property type="match status" value="1"/>
</dbReference>
<accession>A0A8J3CQX5</accession>
<dbReference type="SUPFAM" id="SSF158472">
    <property type="entry name" value="HAMP domain-like"/>
    <property type="match status" value="1"/>
</dbReference>
<feature type="domain" description="Histidine kinase" evidence="10">
    <location>
        <begin position="259"/>
        <end position="466"/>
    </location>
</feature>
<evidence type="ECO:0000259" key="11">
    <source>
        <dbReference type="PROSITE" id="PS50885"/>
    </source>
</evidence>
<dbReference type="SUPFAM" id="SSF47384">
    <property type="entry name" value="Homodimeric domain of signal transducing histidine kinase"/>
    <property type="match status" value="1"/>
</dbReference>
<evidence type="ECO:0000256" key="7">
    <source>
        <dbReference type="ARBA" id="ARBA00022777"/>
    </source>
</evidence>
<evidence type="ECO:0000259" key="10">
    <source>
        <dbReference type="PROSITE" id="PS50109"/>
    </source>
</evidence>
<name>A0A8J3CQX5_9PROT</name>
<evidence type="ECO:0000313" key="12">
    <source>
        <dbReference type="EMBL" id="GHA88827.1"/>
    </source>
</evidence>
<dbReference type="GO" id="GO:0016020">
    <property type="term" value="C:membrane"/>
    <property type="evidence" value="ECO:0007669"/>
    <property type="project" value="UniProtKB-SubCell"/>
</dbReference>
<dbReference type="PANTHER" id="PTHR44936">
    <property type="entry name" value="SENSOR PROTEIN CREC"/>
    <property type="match status" value="1"/>
</dbReference>
<dbReference type="Proteomes" id="UP000634004">
    <property type="component" value="Unassembled WGS sequence"/>
</dbReference>
<dbReference type="InterPro" id="IPR036890">
    <property type="entry name" value="HATPase_C_sf"/>
</dbReference>